<name>D2BFV7_STRRD</name>
<evidence type="ECO:0000313" key="3">
    <source>
        <dbReference type="Proteomes" id="UP000002029"/>
    </source>
</evidence>
<dbReference type="eggNOG" id="COG1674">
    <property type="taxonomic scope" value="Bacteria"/>
</dbReference>
<dbReference type="HOGENOM" id="CLU_1601806_0_0_11"/>
<dbReference type="RefSeq" id="WP_012895735.1">
    <property type="nucleotide sequence ID" value="NC_013596.1"/>
</dbReference>
<accession>D2BFV7</accession>
<keyword evidence="3" id="KW-1185">Reference proteome</keyword>
<geneLocation type="plasmid" evidence="2 3">
    <name>pSROS01</name>
</geneLocation>
<feature type="compositionally biased region" description="Basic and acidic residues" evidence="1">
    <location>
        <begin position="13"/>
        <end position="48"/>
    </location>
</feature>
<proteinExistence type="predicted"/>
<feature type="compositionally biased region" description="Acidic residues" evidence="1">
    <location>
        <begin position="72"/>
        <end position="82"/>
    </location>
</feature>
<feature type="compositionally biased region" description="Low complexity" evidence="1">
    <location>
        <begin position="1"/>
        <end position="12"/>
    </location>
</feature>
<reference evidence="2 3" key="1">
    <citation type="journal article" date="2010" name="Stand. Genomic Sci.">
        <title>Complete genome sequence of Streptosporangium roseum type strain (NI 9100).</title>
        <authorList>
            <person name="Nolan M."/>
            <person name="Sikorski J."/>
            <person name="Jando M."/>
            <person name="Lucas S."/>
            <person name="Lapidus A."/>
            <person name="Glavina Del Rio T."/>
            <person name="Chen F."/>
            <person name="Tice H."/>
            <person name="Pitluck S."/>
            <person name="Cheng J.F."/>
            <person name="Chertkov O."/>
            <person name="Sims D."/>
            <person name="Meincke L."/>
            <person name="Brettin T."/>
            <person name="Han C."/>
            <person name="Detter J.C."/>
            <person name="Bruce D."/>
            <person name="Goodwin L."/>
            <person name="Land M."/>
            <person name="Hauser L."/>
            <person name="Chang Y.J."/>
            <person name="Jeffries C.D."/>
            <person name="Ivanova N."/>
            <person name="Mavromatis K."/>
            <person name="Mikhailova N."/>
            <person name="Chen A."/>
            <person name="Palaniappan K."/>
            <person name="Chain P."/>
            <person name="Rohde M."/>
            <person name="Goker M."/>
            <person name="Bristow J."/>
            <person name="Eisen J.A."/>
            <person name="Markowitz V."/>
            <person name="Hugenholtz P."/>
            <person name="Kyrpides N.C."/>
            <person name="Klenk H.P."/>
        </authorList>
    </citation>
    <scope>NUCLEOTIDE SEQUENCE [LARGE SCALE GENOMIC DNA]</scope>
    <source>
        <strain evidence="3">ATCC 12428 / DSM 43021 / JCM 3005 / NI 9100</strain>
        <plasmid evidence="3">Plasmid pSROS01</plasmid>
    </source>
</reference>
<dbReference type="Proteomes" id="UP000002029">
    <property type="component" value="Plasmid pSROS01"/>
</dbReference>
<dbReference type="AlphaFoldDB" id="D2BFV7"/>
<keyword evidence="2" id="KW-0614">Plasmid</keyword>
<sequence>MTSQNTRQTTTETSKETEMADDMAEQHNTHDREAMRQALAESRRRTLGEDAQPADLADVDADDIISGAVTPEGDEDDDEQDEQAASSSDEQAQRIWDEALDGWHREGRDRVHAADLAQLLDTVRRSRRFLYLQVGRWRQMGCLVARPDADGWDLIASPMQDAPAPR</sequence>
<dbReference type="KEGG" id="sro:Sros_9391"/>
<gene>
    <name evidence="2" type="ORF">Sros_9391</name>
</gene>
<evidence type="ECO:0000256" key="1">
    <source>
        <dbReference type="SAM" id="MobiDB-lite"/>
    </source>
</evidence>
<protein>
    <submittedName>
        <fullName evidence="2">Uncharacterized protein</fullName>
    </submittedName>
</protein>
<dbReference type="EMBL" id="CP001815">
    <property type="protein sequence ID" value="ACZ92009.1"/>
    <property type="molecule type" value="Genomic_DNA"/>
</dbReference>
<organism evidence="2 3">
    <name type="scientific">Streptosporangium roseum (strain ATCC 12428 / DSM 43021 / JCM 3005 / KCTC 9067 / NCIMB 10171 / NRRL 2505 / NI 9100)</name>
    <dbReference type="NCBI Taxonomy" id="479432"/>
    <lineage>
        <taxon>Bacteria</taxon>
        <taxon>Bacillati</taxon>
        <taxon>Actinomycetota</taxon>
        <taxon>Actinomycetes</taxon>
        <taxon>Streptosporangiales</taxon>
        <taxon>Streptosporangiaceae</taxon>
        <taxon>Streptosporangium</taxon>
    </lineage>
</organism>
<feature type="region of interest" description="Disordered" evidence="1">
    <location>
        <begin position="1"/>
        <end position="97"/>
    </location>
</feature>
<evidence type="ECO:0000313" key="2">
    <source>
        <dbReference type="EMBL" id="ACZ92009.1"/>
    </source>
</evidence>